<dbReference type="WBParaSite" id="scaffold4782_cov229.g8668">
    <property type="protein sequence ID" value="scaffold4782_cov229.g8668"/>
    <property type="gene ID" value="scaffold4782_cov229.g8668"/>
</dbReference>
<evidence type="ECO:0000313" key="1">
    <source>
        <dbReference type="Proteomes" id="UP000887561"/>
    </source>
</evidence>
<accession>A0A915MTS5</accession>
<proteinExistence type="predicted"/>
<sequence>MSFIDDFIYRRGILLNSFVDPKEEELDTDDLEVALINESFEEQMKQRELFSNSDLKSLFYNGEQTTTAAFLNNEQTHSQKHKDSTDSSLLIKILPTSSPIRWPHITPHSGPKFSTLFLDFDDSERGRQLDMELGRMMLEGEDEEESTFMSSFDDSGCKSTSLTKYLDKSADRTSDDKTEEAETYLDNKEDISKKLPSSLNSASILEQMAAFTTPATNTQNYNISSLTFLPYHHMAGGFFSSSSFESATSQQEDEVMAAACADAAEAIANDVVQSLFADEQYTQSELGLTDDEAEDEEEKYKNNNLAMTSTAISLHSTSPNSNSFSSCSSFCEFNKTNENDLKF</sequence>
<protein>
    <submittedName>
        <fullName evidence="2">Protein aurora borealis</fullName>
    </submittedName>
</protein>
<keyword evidence="1" id="KW-1185">Reference proteome</keyword>
<name>A0A915MTS5_MELJA</name>
<dbReference type="AlphaFoldDB" id="A0A915MTS5"/>
<reference evidence="2" key="1">
    <citation type="submission" date="2022-11" db="UniProtKB">
        <authorList>
            <consortium name="WormBaseParasite"/>
        </authorList>
    </citation>
    <scope>IDENTIFICATION</scope>
</reference>
<organism evidence="1 2">
    <name type="scientific">Meloidogyne javanica</name>
    <name type="common">Root-knot nematode worm</name>
    <dbReference type="NCBI Taxonomy" id="6303"/>
    <lineage>
        <taxon>Eukaryota</taxon>
        <taxon>Metazoa</taxon>
        <taxon>Ecdysozoa</taxon>
        <taxon>Nematoda</taxon>
        <taxon>Chromadorea</taxon>
        <taxon>Rhabditida</taxon>
        <taxon>Tylenchina</taxon>
        <taxon>Tylenchomorpha</taxon>
        <taxon>Tylenchoidea</taxon>
        <taxon>Meloidogynidae</taxon>
        <taxon>Meloidogyninae</taxon>
        <taxon>Meloidogyne</taxon>
        <taxon>Meloidogyne incognita group</taxon>
    </lineage>
</organism>
<dbReference type="Proteomes" id="UP000887561">
    <property type="component" value="Unplaced"/>
</dbReference>
<evidence type="ECO:0000313" key="2">
    <source>
        <dbReference type="WBParaSite" id="scaffold4782_cov229.g8668"/>
    </source>
</evidence>